<organism evidence="2 3">
    <name type="scientific">Rangifer tarandus platyrhynchus</name>
    <name type="common">Svalbard reindeer</name>
    <dbReference type="NCBI Taxonomy" id="3082113"/>
    <lineage>
        <taxon>Eukaryota</taxon>
        <taxon>Metazoa</taxon>
        <taxon>Chordata</taxon>
        <taxon>Craniata</taxon>
        <taxon>Vertebrata</taxon>
        <taxon>Euteleostomi</taxon>
        <taxon>Mammalia</taxon>
        <taxon>Eutheria</taxon>
        <taxon>Laurasiatheria</taxon>
        <taxon>Artiodactyla</taxon>
        <taxon>Ruminantia</taxon>
        <taxon>Pecora</taxon>
        <taxon>Cervidae</taxon>
        <taxon>Odocoileinae</taxon>
        <taxon>Rangifer</taxon>
    </lineage>
</organism>
<accession>A0ABN8Y6A8</accession>
<protein>
    <submittedName>
        <fullName evidence="2">Uncharacterized protein</fullName>
    </submittedName>
</protein>
<dbReference type="Proteomes" id="UP001176941">
    <property type="component" value="Chromosome 15"/>
</dbReference>
<proteinExistence type="predicted"/>
<name>A0ABN8Y6A8_RANTA</name>
<feature type="compositionally biased region" description="Basic residues" evidence="1">
    <location>
        <begin position="48"/>
        <end position="62"/>
    </location>
</feature>
<gene>
    <name evidence="2" type="ORF">MRATA1EN1_LOCUS6074</name>
</gene>
<evidence type="ECO:0000313" key="2">
    <source>
        <dbReference type="EMBL" id="CAI9157112.1"/>
    </source>
</evidence>
<sequence>MNREGAAAVIPGLTPHTATAAPATTQSAGHASRPSRFVSRLTDPKGAGKLRPKAVCAKRARQARQAPACAPGRNVASGNRSPRLASRGRKQSLARRRYLGALSEAKAGQASKVRKKKRGFGLLCGTEAFIESSAGVSPRTGWLRLGEGLGMGGERQRREGMESNRVCESASVAPILAVGGRWVSTPLQAVRCEQLPG</sequence>
<keyword evidence="3" id="KW-1185">Reference proteome</keyword>
<dbReference type="EMBL" id="OX459951">
    <property type="protein sequence ID" value="CAI9157112.1"/>
    <property type="molecule type" value="Genomic_DNA"/>
</dbReference>
<reference evidence="2" key="1">
    <citation type="submission" date="2023-04" db="EMBL/GenBank/DDBJ databases">
        <authorList>
            <consortium name="ELIXIR-Norway"/>
        </authorList>
    </citation>
    <scope>NUCLEOTIDE SEQUENCE [LARGE SCALE GENOMIC DNA]</scope>
</reference>
<evidence type="ECO:0000256" key="1">
    <source>
        <dbReference type="SAM" id="MobiDB-lite"/>
    </source>
</evidence>
<feature type="compositionally biased region" description="Low complexity" evidence="1">
    <location>
        <begin position="14"/>
        <end position="25"/>
    </location>
</feature>
<feature type="region of interest" description="Disordered" evidence="1">
    <location>
        <begin position="1"/>
        <end position="92"/>
    </location>
</feature>
<evidence type="ECO:0000313" key="3">
    <source>
        <dbReference type="Proteomes" id="UP001176941"/>
    </source>
</evidence>